<dbReference type="PRINTS" id="PR01164">
    <property type="entry name" value="GAMMATUBULIN"/>
</dbReference>
<dbReference type="GO" id="GO:0000930">
    <property type="term" value="C:gamma-tubulin complex"/>
    <property type="evidence" value="ECO:0007669"/>
    <property type="project" value="InterPro"/>
</dbReference>
<name>A0A813EBH8_POLGL</name>
<protein>
    <recommendedName>
        <fullName evidence="9">Tubulin/FtsZ 2-layer sandwich domain-containing protein</fullName>
    </recommendedName>
</protein>
<reference evidence="10" key="1">
    <citation type="submission" date="2021-02" db="EMBL/GenBank/DDBJ databases">
        <authorList>
            <person name="Dougan E. K."/>
            <person name="Rhodes N."/>
            <person name="Thang M."/>
            <person name="Chan C."/>
        </authorList>
    </citation>
    <scope>NUCLEOTIDE SEQUENCE</scope>
</reference>
<comment type="similarity">
    <text evidence="3">Belongs to the tubulin family.</text>
</comment>
<evidence type="ECO:0000256" key="2">
    <source>
        <dbReference type="ARBA" id="ARBA00004300"/>
    </source>
</evidence>
<proteinExistence type="inferred from homology"/>
<dbReference type="OrthoDB" id="10249382at2759"/>
<keyword evidence="4" id="KW-0963">Cytoplasm</keyword>
<dbReference type="FunFam" id="1.10.287.600:FF:000004">
    <property type="entry name" value="Tubulin gamma chain"/>
    <property type="match status" value="1"/>
</dbReference>
<organism evidence="10 11">
    <name type="scientific">Polarella glacialis</name>
    <name type="common">Dinoflagellate</name>
    <dbReference type="NCBI Taxonomy" id="89957"/>
    <lineage>
        <taxon>Eukaryota</taxon>
        <taxon>Sar</taxon>
        <taxon>Alveolata</taxon>
        <taxon>Dinophyceae</taxon>
        <taxon>Suessiales</taxon>
        <taxon>Suessiaceae</taxon>
        <taxon>Polarella</taxon>
    </lineage>
</organism>
<dbReference type="SUPFAM" id="SSF55307">
    <property type="entry name" value="Tubulin C-terminal domain-like"/>
    <property type="match status" value="1"/>
</dbReference>
<feature type="domain" description="Tubulin/FtsZ 2-layer sandwich" evidence="9">
    <location>
        <begin position="1"/>
        <end position="52"/>
    </location>
</feature>
<keyword evidence="8" id="KW-0206">Cytoskeleton</keyword>
<dbReference type="GO" id="GO:0005813">
    <property type="term" value="C:centrosome"/>
    <property type="evidence" value="ECO:0007669"/>
    <property type="project" value="UniProtKB-SubCell"/>
</dbReference>
<comment type="subcellular location">
    <subcellularLocation>
        <location evidence="2">Cytoplasm</location>
        <location evidence="2">Cytoskeleton</location>
        <location evidence="2">Microtubule organizing center</location>
        <location evidence="2">Centrosome</location>
    </subcellularLocation>
</comment>
<evidence type="ECO:0000256" key="7">
    <source>
        <dbReference type="ARBA" id="ARBA00023134"/>
    </source>
</evidence>
<dbReference type="InterPro" id="IPR000217">
    <property type="entry name" value="Tubulin"/>
</dbReference>
<keyword evidence="5" id="KW-0493">Microtubule</keyword>
<dbReference type="GO" id="GO:0031122">
    <property type="term" value="P:cytoplasmic microtubule organization"/>
    <property type="evidence" value="ECO:0007669"/>
    <property type="project" value="InterPro"/>
</dbReference>
<dbReference type="GO" id="GO:0005525">
    <property type="term" value="F:GTP binding"/>
    <property type="evidence" value="ECO:0007669"/>
    <property type="project" value="UniProtKB-KW"/>
</dbReference>
<dbReference type="InterPro" id="IPR037103">
    <property type="entry name" value="Tubulin/FtsZ-like_C"/>
</dbReference>
<dbReference type="AlphaFoldDB" id="A0A813EBH8"/>
<keyword evidence="7" id="KW-0342">GTP-binding</keyword>
<dbReference type="Pfam" id="PF03953">
    <property type="entry name" value="Tubulin_C"/>
    <property type="match status" value="1"/>
</dbReference>
<sequence length="128" mass="14887">IRERKLAKFIRWGPASIQVALSRQSPYITHTHKVNGLMLANHTSICQLFDRCVKQYDKLRSRNAFLENYRQEAMFSDSLDEFDHAREVVVSLSDEYKAAESEDYIKWGLMGDQEAHIPSSHASDRRMP</sequence>
<dbReference type="InterPro" id="IPR008280">
    <property type="entry name" value="Tub_FtsZ_C"/>
</dbReference>
<dbReference type="Proteomes" id="UP000654075">
    <property type="component" value="Unassembled WGS sequence"/>
</dbReference>
<dbReference type="EMBL" id="CAJNNV010011150">
    <property type="protein sequence ID" value="CAE8599471.1"/>
    <property type="molecule type" value="Genomic_DNA"/>
</dbReference>
<evidence type="ECO:0000259" key="9">
    <source>
        <dbReference type="Pfam" id="PF03953"/>
    </source>
</evidence>
<evidence type="ECO:0000256" key="1">
    <source>
        <dbReference type="ARBA" id="ARBA00004079"/>
    </source>
</evidence>
<dbReference type="GO" id="GO:0005874">
    <property type="term" value="C:microtubule"/>
    <property type="evidence" value="ECO:0007669"/>
    <property type="project" value="UniProtKB-KW"/>
</dbReference>
<dbReference type="InterPro" id="IPR002454">
    <property type="entry name" value="Gamma_tubulin"/>
</dbReference>
<dbReference type="PANTHER" id="PTHR11588">
    <property type="entry name" value="TUBULIN"/>
    <property type="match status" value="1"/>
</dbReference>
<evidence type="ECO:0000256" key="3">
    <source>
        <dbReference type="ARBA" id="ARBA00009636"/>
    </source>
</evidence>
<comment type="caution">
    <text evidence="10">The sequence shown here is derived from an EMBL/GenBank/DDBJ whole genome shotgun (WGS) entry which is preliminary data.</text>
</comment>
<gene>
    <name evidence="10" type="ORF">PGLA1383_LOCUS17817</name>
</gene>
<evidence type="ECO:0000313" key="10">
    <source>
        <dbReference type="EMBL" id="CAE8599471.1"/>
    </source>
</evidence>
<keyword evidence="6" id="KW-0547">Nucleotide-binding</keyword>
<accession>A0A813EBH8</accession>
<dbReference type="Gene3D" id="1.10.287.600">
    <property type="entry name" value="Helix hairpin bin"/>
    <property type="match status" value="1"/>
</dbReference>
<keyword evidence="11" id="KW-1185">Reference proteome</keyword>
<dbReference type="Gene3D" id="3.30.1330.20">
    <property type="entry name" value="Tubulin/FtsZ, C-terminal domain"/>
    <property type="match status" value="1"/>
</dbReference>
<evidence type="ECO:0000313" key="11">
    <source>
        <dbReference type="Proteomes" id="UP000654075"/>
    </source>
</evidence>
<feature type="non-terminal residue" evidence="10">
    <location>
        <position position="1"/>
    </location>
</feature>
<evidence type="ECO:0000256" key="5">
    <source>
        <dbReference type="ARBA" id="ARBA00022701"/>
    </source>
</evidence>
<comment type="function">
    <text evidence="1">Tubulin is the major constituent of microtubules. The gamma chain is found at microtubule organizing centers (MTOC) such as the spindle poles or the centrosome, suggesting that it is involved in the minus-end nucleation of microtubule assembly.</text>
</comment>
<evidence type="ECO:0000256" key="6">
    <source>
        <dbReference type="ARBA" id="ARBA00022741"/>
    </source>
</evidence>
<dbReference type="InterPro" id="IPR023123">
    <property type="entry name" value="Tubulin_C"/>
</dbReference>
<evidence type="ECO:0000256" key="8">
    <source>
        <dbReference type="ARBA" id="ARBA00023212"/>
    </source>
</evidence>
<dbReference type="GO" id="GO:0007020">
    <property type="term" value="P:microtubule nucleation"/>
    <property type="evidence" value="ECO:0007669"/>
    <property type="project" value="InterPro"/>
</dbReference>
<evidence type="ECO:0000256" key="4">
    <source>
        <dbReference type="ARBA" id="ARBA00022490"/>
    </source>
</evidence>
<dbReference type="InterPro" id="IPR018316">
    <property type="entry name" value="Tubulin/FtsZ_2-layer-sand-dom"/>
</dbReference>